<reference evidence="1 2" key="1">
    <citation type="submission" date="2019-08" db="EMBL/GenBank/DDBJ databases">
        <title>Lentzea from Indian Himalayas.</title>
        <authorList>
            <person name="Mandal S."/>
            <person name="Mallick Gupta A."/>
            <person name="Maiti P.K."/>
            <person name="Sarkar J."/>
            <person name="Mandal S."/>
        </authorList>
    </citation>
    <scope>NUCLEOTIDE SEQUENCE [LARGE SCALE GENOMIC DNA]</scope>
    <source>
        <strain evidence="1 2">PSKA42</strain>
    </source>
</reference>
<name>A0ABX1FP91_9PSEU</name>
<evidence type="ECO:0000313" key="2">
    <source>
        <dbReference type="Proteomes" id="UP001515943"/>
    </source>
</evidence>
<evidence type="ECO:0000313" key="1">
    <source>
        <dbReference type="EMBL" id="NKE60476.1"/>
    </source>
</evidence>
<keyword evidence="2" id="KW-1185">Reference proteome</keyword>
<accession>A0ABX1FP91</accession>
<organism evidence="1 2">
    <name type="scientific">Lentzea indica</name>
    <dbReference type="NCBI Taxonomy" id="2604800"/>
    <lineage>
        <taxon>Bacteria</taxon>
        <taxon>Bacillati</taxon>
        <taxon>Actinomycetota</taxon>
        <taxon>Actinomycetes</taxon>
        <taxon>Pseudonocardiales</taxon>
        <taxon>Pseudonocardiaceae</taxon>
        <taxon>Lentzea</taxon>
    </lineage>
</organism>
<proteinExistence type="predicted"/>
<dbReference type="Proteomes" id="UP001515943">
    <property type="component" value="Unassembled WGS sequence"/>
</dbReference>
<protein>
    <submittedName>
        <fullName evidence="1">Uncharacterized protein</fullName>
    </submittedName>
</protein>
<sequence length="83" mass="8938">MAGLVVLLDIVGPVRLRAWARGSAGVAVTRLRQLRLLATLAAWRDFRQHWFSGLPMRGLSQSARAPLVLGRSSGRRSSASGTA</sequence>
<dbReference type="EMBL" id="VSRL01000124">
    <property type="protein sequence ID" value="NKE60476.1"/>
    <property type="molecule type" value="Genomic_DNA"/>
</dbReference>
<comment type="caution">
    <text evidence="1">The sequence shown here is derived from an EMBL/GenBank/DDBJ whole genome shotgun (WGS) entry which is preliminary data.</text>
</comment>
<gene>
    <name evidence="1" type="ORF">FXN61_28280</name>
</gene>
<dbReference type="RefSeq" id="WP_167977138.1">
    <property type="nucleotide sequence ID" value="NZ_VSRL01000124.1"/>
</dbReference>